<dbReference type="AlphaFoldDB" id="K1RU03"/>
<dbReference type="InterPro" id="IPR004821">
    <property type="entry name" value="Cyt_trans-like"/>
</dbReference>
<accession>K1RU03</accession>
<name>K1RU03_9ZZZZ</name>
<dbReference type="HAMAP" id="MF_00151">
    <property type="entry name" value="PPAT_bact"/>
    <property type="match status" value="1"/>
</dbReference>
<dbReference type="GO" id="GO:0015937">
    <property type="term" value="P:coenzyme A biosynthetic process"/>
    <property type="evidence" value="ECO:0007669"/>
    <property type="project" value="UniProtKB-KW"/>
</dbReference>
<dbReference type="GO" id="GO:0005524">
    <property type="term" value="F:ATP binding"/>
    <property type="evidence" value="ECO:0007669"/>
    <property type="project" value="UniProtKB-KW"/>
</dbReference>
<evidence type="ECO:0000256" key="8">
    <source>
        <dbReference type="ARBA" id="ARBA00022842"/>
    </source>
</evidence>
<evidence type="ECO:0000256" key="2">
    <source>
        <dbReference type="ARBA" id="ARBA00013868"/>
    </source>
</evidence>
<sequence>MTKVLYPGSFDPITKGHMNIIEQASNLFDEVVIAVMQNHSKKSGLFTLEERLEMIRKLYQNMNNIKVISARGAAVDVALLNECKAIIRGLRSLSDYDYEVQLQQINKEISSNEVNTVCLFADKDYQFISSSMVKEVFTLDKNILGYVDPIVQQKMLIKKRSLIQ</sequence>
<keyword evidence="7" id="KW-0067">ATP-binding</keyword>
<protein>
    <recommendedName>
        <fullName evidence="2">Phosphopantetheine adenylyltransferase</fullName>
        <ecNumber evidence="1">2.7.7.3</ecNumber>
    </recommendedName>
</protein>
<evidence type="ECO:0000256" key="1">
    <source>
        <dbReference type="ARBA" id="ARBA00012392"/>
    </source>
</evidence>
<evidence type="ECO:0000256" key="7">
    <source>
        <dbReference type="ARBA" id="ARBA00022840"/>
    </source>
</evidence>
<dbReference type="InterPro" id="IPR001980">
    <property type="entry name" value="PPAT"/>
</dbReference>
<dbReference type="Gene3D" id="3.40.50.620">
    <property type="entry name" value="HUPs"/>
    <property type="match status" value="1"/>
</dbReference>
<dbReference type="EC" id="2.7.7.3" evidence="1"/>
<evidence type="ECO:0000313" key="12">
    <source>
        <dbReference type="EMBL" id="EKC46879.1"/>
    </source>
</evidence>
<comment type="caution">
    <text evidence="12">The sequence shown here is derived from an EMBL/GenBank/DDBJ whole genome shotgun (WGS) entry which is preliminary data.</text>
</comment>
<gene>
    <name evidence="12" type="ORF">OBE_16011</name>
</gene>
<evidence type="ECO:0000256" key="5">
    <source>
        <dbReference type="ARBA" id="ARBA00022695"/>
    </source>
</evidence>
<dbReference type="EMBL" id="AJWZ01010989">
    <property type="protein sequence ID" value="EKC46879.1"/>
    <property type="molecule type" value="Genomic_DNA"/>
</dbReference>
<evidence type="ECO:0000256" key="4">
    <source>
        <dbReference type="ARBA" id="ARBA00022679"/>
    </source>
</evidence>
<dbReference type="InterPro" id="IPR014729">
    <property type="entry name" value="Rossmann-like_a/b/a_fold"/>
</dbReference>
<keyword evidence="8" id="KW-0460">Magnesium</keyword>
<dbReference type="PRINTS" id="PR01020">
    <property type="entry name" value="LPSBIOSNTHSS"/>
</dbReference>
<keyword evidence="6" id="KW-0547">Nucleotide-binding</keyword>
<dbReference type="GO" id="GO:0004595">
    <property type="term" value="F:pantetheine-phosphate adenylyltransferase activity"/>
    <property type="evidence" value="ECO:0007669"/>
    <property type="project" value="UniProtKB-EC"/>
</dbReference>
<feature type="domain" description="Cytidyltransferase-like" evidence="11">
    <location>
        <begin position="5"/>
        <end position="135"/>
    </location>
</feature>
<dbReference type="PANTHER" id="PTHR21342:SF1">
    <property type="entry name" value="PHOSPHOPANTETHEINE ADENYLYLTRANSFERASE"/>
    <property type="match status" value="1"/>
</dbReference>
<keyword evidence="5 12" id="KW-0548">Nucleotidyltransferase</keyword>
<dbReference type="SUPFAM" id="SSF52374">
    <property type="entry name" value="Nucleotidylyl transferase"/>
    <property type="match status" value="1"/>
</dbReference>
<dbReference type="NCBIfam" id="TIGR00125">
    <property type="entry name" value="cyt_tran_rel"/>
    <property type="match status" value="1"/>
</dbReference>
<evidence type="ECO:0000256" key="3">
    <source>
        <dbReference type="ARBA" id="ARBA00022490"/>
    </source>
</evidence>
<reference evidence="12" key="1">
    <citation type="journal article" date="2013" name="Environ. Microbiol.">
        <title>Microbiota from the distal guts of lean and obese adolescents exhibit partial functional redundancy besides clear differences in community structure.</title>
        <authorList>
            <person name="Ferrer M."/>
            <person name="Ruiz A."/>
            <person name="Lanza F."/>
            <person name="Haange S.B."/>
            <person name="Oberbach A."/>
            <person name="Till H."/>
            <person name="Bargiela R."/>
            <person name="Campoy C."/>
            <person name="Segura M.T."/>
            <person name="Richter M."/>
            <person name="von Bergen M."/>
            <person name="Seifert J."/>
            <person name="Suarez A."/>
        </authorList>
    </citation>
    <scope>NUCLEOTIDE SEQUENCE</scope>
</reference>
<keyword evidence="4 12" id="KW-0808">Transferase</keyword>
<evidence type="ECO:0000259" key="11">
    <source>
        <dbReference type="Pfam" id="PF01467"/>
    </source>
</evidence>
<dbReference type="Pfam" id="PF01467">
    <property type="entry name" value="CTP_transf_like"/>
    <property type="match status" value="1"/>
</dbReference>
<evidence type="ECO:0000256" key="10">
    <source>
        <dbReference type="ARBA" id="ARBA00029346"/>
    </source>
</evidence>
<dbReference type="PANTHER" id="PTHR21342">
    <property type="entry name" value="PHOSPHOPANTETHEINE ADENYLYLTRANSFERASE"/>
    <property type="match status" value="1"/>
</dbReference>
<comment type="catalytic activity">
    <reaction evidence="10">
        <text>(R)-4'-phosphopantetheine + ATP + H(+) = 3'-dephospho-CoA + diphosphate</text>
        <dbReference type="Rhea" id="RHEA:19801"/>
        <dbReference type="ChEBI" id="CHEBI:15378"/>
        <dbReference type="ChEBI" id="CHEBI:30616"/>
        <dbReference type="ChEBI" id="CHEBI:33019"/>
        <dbReference type="ChEBI" id="CHEBI:57328"/>
        <dbReference type="ChEBI" id="CHEBI:61723"/>
        <dbReference type="EC" id="2.7.7.3"/>
    </reaction>
</comment>
<dbReference type="NCBIfam" id="TIGR01510">
    <property type="entry name" value="coaD_prev_kdtB"/>
    <property type="match status" value="1"/>
</dbReference>
<keyword evidence="3" id="KW-0963">Cytoplasm</keyword>
<evidence type="ECO:0000256" key="9">
    <source>
        <dbReference type="ARBA" id="ARBA00022993"/>
    </source>
</evidence>
<proteinExistence type="inferred from homology"/>
<keyword evidence="9" id="KW-0173">Coenzyme A biosynthesis</keyword>
<organism evidence="12">
    <name type="scientific">human gut metagenome</name>
    <dbReference type="NCBI Taxonomy" id="408170"/>
    <lineage>
        <taxon>unclassified sequences</taxon>
        <taxon>metagenomes</taxon>
        <taxon>organismal metagenomes</taxon>
    </lineage>
</organism>
<evidence type="ECO:0000256" key="6">
    <source>
        <dbReference type="ARBA" id="ARBA00022741"/>
    </source>
</evidence>